<dbReference type="Proteomes" id="UP000236723">
    <property type="component" value="Unassembled WGS sequence"/>
</dbReference>
<gene>
    <name evidence="2" type="ORF">SAMN04489712_106284</name>
</gene>
<reference evidence="3" key="1">
    <citation type="submission" date="2016-10" db="EMBL/GenBank/DDBJ databases">
        <authorList>
            <person name="Varghese N."/>
            <person name="Submissions S."/>
        </authorList>
    </citation>
    <scope>NUCLEOTIDE SEQUENCE [LARGE SCALE GENOMIC DNA]</scope>
    <source>
        <strain evidence="3">DSM 43163</strain>
    </source>
</reference>
<evidence type="ECO:0000256" key="1">
    <source>
        <dbReference type="SAM" id="MobiDB-lite"/>
    </source>
</evidence>
<evidence type="ECO:0000313" key="3">
    <source>
        <dbReference type="Proteomes" id="UP000236723"/>
    </source>
</evidence>
<dbReference type="AlphaFoldDB" id="A0A1H6B641"/>
<proteinExistence type="predicted"/>
<keyword evidence="3" id="KW-1185">Reference proteome</keyword>
<feature type="region of interest" description="Disordered" evidence="1">
    <location>
        <begin position="1"/>
        <end position="67"/>
    </location>
</feature>
<organism evidence="2 3">
    <name type="scientific">Thermomonospora echinospora</name>
    <dbReference type="NCBI Taxonomy" id="1992"/>
    <lineage>
        <taxon>Bacteria</taxon>
        <taxon>Bacillati</taxon>
        <taxon>Actinomycetota</taxon>
        <taxon>Actinomycetes</taxon>
        <taxon>Streptosporangiales</taxon>
        <taxon>Thermomonosporaceae</taxon>
        <taxon>Thermomonospora</taxon>
    </lineage>
</organism>
<accession>A0A1H6B641</accession>
<dbReference type="EMBL" id="FNVO01000006">
    <property type="protein sequence ID" value="SEG56092.1"/>
    <property type="molecule type" value="Genomic_DNA"/>
</dbReference>
<feature type="compositionally biased region" description="Basic and acidic residues" evidence="1">
    <location>
        <begin position="1"/>
        <end position="25"/>
    </location>
</feature>
<evidence type="ECO:0000313" key="2">
    <source>
        <dbReference type="EMBL" id="SEG56092.1"/>
    </source>
</evidence>
<sequence>MRKTDIRVHDGRMSDDRQQPAETKRWRALPPRTPLEDLVAEQEVPPLPQAIADPGPTKLDEATRYPV</sequence>
<feature type="compositionally biased region" description="Basic and acidic residues" evidence="1">
    <location>
        <begin position="58"/>
        <end position="67"/>
    </location>
</feature>
<name>A0A1H6B641_9ACTN</name>
<protein>
    <submittedName>
        <fullName evidence="2">Uncharacterized protein</fullName>
    </submittedName>
</protein>